<dbReference type="SMART" id="SM00409">
    <property type="entry name" value="IG"/>
    <property type="match status" value="1"/>
</dbReference>
<dbReference type="AlphaFoldDB" id="A0A8C9AF69"/>
<dbReference type="Gene3D" id="2.60.40.10">
    <property type="entry name" value="Immunoglobulins"/>
    <property type="match status" value="1"/>
</dbReference>
<dbReference type="InterPro" id="IPR003599">
    <property type="entry name" value="Ig_sub"/>
</dbReference>
<evidence type="ECO:0000256" key="1">
    <source>
        <dbReference type="ARBA" id="ARBA00023319"/>
    </source>
</evidence>
<dbReference type="SMART" id="SM00408">
    <property type="entry name" value="IGc2"/>
    <property type="match status" value="1"/>
</dbReference>
<evidence type="ECO:0000313" key="5">
    <source>
        <dbReference type="Proteomes" id="UP000694414"/>
    </source>
</evidence>
<sequence>KAMGFQAQLLSFLLLWISDTRAETTLTQTPALASVAPGDKVTITCKASQDIDDDIHWYQQKPGASPKFIIKYASTLVSGVPSRFSGSGYGTDFALTINNLESEDAAYYFCQQDDNLPHSGISCYKNLQMLSVGLPQLLLKMFSVWN</sequence>
<dbReference type="SUPFAM" id="SSF48726">
    <property type="entry name" value="Immunoglobulin"/>
    <property type="match status" value="1"/>
</dbReference>
<dbReference type="InterPro" id="IPR050150">
    <property type="entry name" value="IgV_Light_Chain"/>
</dbReference>
<dbReference type="PROSITE" id="PS50835">
    <property type="entry name" value="IG_LIKE"/>
    <property type="match status" value="1"/>
</dbReference>
<dbReference type="InterPro" id="IPR007110">
    <property type="entry name" value="Ig-like_dom"/>
</dbReference>
<keyword evidence="1" id="KW-0393">Immunoglobulin domain</keyword>
<evidence type="ECO:0000259" key="3">
    <source>
        <dbReference type="PROSITE" id="PS50835"/>
    </source>
</evidence>
<dbReference type="SMART" id="SM00406">
    <property type="entry name" value="IGv"/>
    <property type="match status" value="1"/>
</dbReference>
<evidence type="ECO:0000256" key="2">
    <source>
        <dbReference type="SAM" id="SignalP"/>
    </source>
</evidence>
<accession>A0A8C9AF69</accession>
<organism evidence="4 5">
    <name type="scientific">Prolemur simus</name>
    <name type="common">Greater bamboo lemur</name>
    <name type="synonym">Hapalemur simus</name>
    <dbReference type="NCBI Taxonomy" id="1328070"/>
    <lineage>
        <taxon>Eukaryota</taxon>
        <taxon>Metazoa</taxon>
        <taxon>Chordata</taxon>
        <taxon>Craniata</taxon>
        <taxon>Vertebrata</taxon>
        <taxon>Euteleostomi</taxon>
        <taxon>Mammalia</taxon>
        <taxon>Eutheria</taxon>
        <taxon>Euarchontoglires</taxon>
        <taxon>Primates</taxon>
        <taxon>Strepsirrhini</taxon>
        <taxon>Lemuriformes</taxon>
        <taxon>Lemuridae</taxon>
        <taxon>Prolemur</taxon>
    </lineage>
</organism>
<dbReference type="InterPro" id="IPR003598">
    <property type="entry name" value="Ig_sub2"/>
</dbReference>
<proteinExistence type="predicted"/>
<reference evidence="4" key="2">
    <citation type="submission" date="2025-09" db="UniProtKB">
        <authorList>
            <consortium name="Ensembl"/>
        </authorList>
    </citation>
    <scope>IDENTIFICATION</scope>
</reference>
<protein>
    <submittedName>
        <fullName evidence="4">Immunoglobulin kappa variable 5-2</fullName>
    </submittedName>
</protein>
<dbReference type="InterPro" id="IPR013783">
    <property type="entry name" value="Ig-like_fold"/>
</dbReference>
<evidence type="ECO:0000313" key="4">
    <source>
        <dbReference type="Ensembl" id="ENSPSMP00000032827.1"/>
    </source>
</evidence>
<reference evidence="4" key="1">
    <citation type="submission" date="2025-08" db="UniProtKB">
        <authorList>
            <consortium name="Ensembl"/>
        </authorList>
    </citation>
    <scope>IDENTIFICATION</scope>
</reference>
<dbReference type="GeneTree" id="ENSGT00940000164053"/>
<keyword evidence="5" id="KW-1185">Reference proteome</keyword>
<name>A0A8C9AF69_PROSS</name>
<feature type="domain" description="Ig-like" evidence="3">
    <location>
        <begin position="24"/>
        <end position="128"/>
    </location>
</feature>
<dbReference type="Proteomes" id="UP000694414">
    <property type="component" value="Unplaced"/>
</dbReference>
<feature type="chain" id="PRO_5034822550" evidence="2">
    <location>
        <begin position="23"/>
        <end position="146"/>
    </location>
</feature>
<dbReference type="PANTHER" id="PTHR23267">
    <property type="entry name" value="IMMUNOGLOBULIN LIGHT CHAIN"/>
    <property type="match status" value="1"/>
</dbReference>
<dbReference type="InterPro" id="IPR013106">
    <property type="entry name" value="Ig_V-set"/>
</dbReference>
<gene>
    <name evidence="4" type="primary">IGKV5-2</name>
</gene>
<dbReference type="Ensembl" id="ENSPSMT00000037848.1">
    <property type="protein sequence ID" value="ENSPSMP00000032827.1"/>
    <property type="gene ID" value="ENSPSMG00000022684.1"/>
</dbReference>
<keyword evidence="2" id="KW-0732">Signal</keyword>
<feature type="signal peptide" evidence="2">
    <location>
        <begin position="1"/>
        <end position="22"/>
    </location>
</feature>
<dbReference type="FunFam" id="2.60.40.10:FF:002314">
    <property type="entry name" value="Immunoglobulin kappa variable 5-2"/>
    <property type="match status" value="1"/>
</dbReference>
<dbReference type="Pfam" id="PF07686">
    <property type="entry name" value="V-set"/>
    <property type="match status" value="1"/>
</dbReference>
<dbReference type="InterPro" id="IPR036179">
    <property type="entry name" value="Ig-like_dom_sf"/>
</dbReference>
<dbReference type="GO" id="GO:0005576">
    <property type="term" value="C:extracellular region"/>
    <property type="evidence" value="ECO:0007669"/>
    <property type="project" value="UniProtKB-ARBA"/>
</dbReference>